<dbReference type="GO" id="GO:0007010">
    <property type="term" value="P:cytoskeleton organization"/>
    <property type="evidence" value="ECO:0007669"/>
    <property type="project" value="TreeGrafter"/>
</dbReference>
<evidence type="ECO:0000313" key="5">
    <source>
        <dbReference type="Proteomes" id="UP001217918"/>
    </source>
</evidence>
<organism evidence="4 5">
    <name type="scientific">Phyllachora maydis</name>
    <dbReference type="NCBI Taxonomy" id="1825666"/>
    <lineage>
        <taxon>Eukaryota</taxon>
        <taxon>Fungi</taxon>
        <taxon>Dikarya</taxon>
        <taxon>Ascomycota</taxon>
        <taxon>Pezizomycotina</taxon>
        <taxon>Sordariomycetes</taxon>
        <taxon>Sordariomycetidae</taxon>
        <taxon>Phyllachorales</taxon>
        <taxon>Phyllachoraceae</taxon>
        <taxon>Phyllachora</taxon>
    </lineage>
</organism>
<evidence type="ECO:0000259" key="2">
    <source>
        <dbReference type="SMART" id="SM01292"/>
    </source>
</evidence>
<gene>
    <name evidence="4" type="ORF">P8C59_000313</name>
</gene>
<sequence length="929" mass="103809">MTTSWPPGESDDDSASAASPSSTPLADAPESDVTDVGPEPSDQLSNAHPEPGQPGFQYDQEQPSPPQNITKTVTPAPTQAAPAPPTPPSQDTSNSGTGLDGSGPDGGDGNTQPPPQPQDSLSLAQLRRVLAEFPRTEPVAYDYVYTDTGPIEEEVDEWFTYHFWQWVRLNTAHRAFESAWNASAPDAAFHAGAAEVQRWEEADEDLRRSFVRQLLGGIKPADRSRPRSEAIGALVYLVLGRWEETLAGATLPSPADPKVRSMATRAQLDAMKAGVLLLAECDGLPIIWEALTSTSDLFWDHGIPQIPPNLQQVTEDLINFMTIMYIAMQVALEDPIGLASVKSKLRALNPSLVGFWFHAVATNFRWDETGAISQKLLFLSFWKSILVVFGGTREIAETKHATSEDEVDSKDKDLITASPLDYHMFRQEITSKYPAYMPPQPLWEEREKFLKFDRGWEEPDEDFMDGLDLSDLTVEEREELGLVKADKKKQEESMDGQRVDYGPRDASLRVKERLDAVEIFYEEALPHLQSLVIVTIRAIAIIGSSMAPPTASVPPGGPNNARPNGGPNGGGPAPRGQEGPNGESGVERAEAASPTDEEIEDMRNKEITGKAITASLILLLKWFKISHVLKFEFFTQLLLDAGFLTFVLKIFAMHDVQHVVENRTDRIEESFFYFCGSRAGAIPYVQVATTEFEEDSEDDAAPPPIRRRRSPQSQGDKAGGEAAGSQQQPPSRPEVDEMGCPSKPVPKEQPITEFSRRNFFALINYLRVLQKICKNKAHRNLLLVHYKSSNILRKALKVPQHELRLYTLKLFKNQVPYCGRKWRQSNMRVITAVYLHCRPELRDEWLAGSDVDAEVEEALPLEQALRSLTHWFNVRRYPDRMSPEVRAALREEQDFFVRELEKMDLNWADIEGDDASVRLEWEQDGGVWG</sequence>
<dbReference type="SMART" id="SM01293">
    <property type="entry name" value="DUF3402"/>
    <property type="match status" value="1"/>
</dbReference>
<feature type="compositionally biased region" description="Gly residues" evidence="1">
    <location>
        <begin position="98"/>
        <end position="109"/>
    </location>
</feature>
<dbReference type="InterPro" id="IPR012486">
    <property type="entry name" value="Far11/STRP_N"/>
</dbReference>
<dbReference type="PANTHER" id="PTHR13239">
    <property type="entry name" value="PROTEIN REQUIRED FOR HYPHAL ANASTOMOSIS HAM-2"/>
    <property type="match status" value="1"/>
</dbReference>
<evidence type="ECO:0000259" key="3">
    <source>
        <dbReference type="SMART" id="SM01293"/>
    </source>
</evidence>
<feature type="compositionally biased region" description="Low complexity" evidence="1">
    <location>
        <begin position="72"/>
        <end position="81"/>
    </location>
</feature>
<dbReference type="InterPro" id="IPR040185">
    <property type="entry name" value="Far11/STRP"/>
</dbReference>
<feature type="region of interest" description="Disordered" evidence="1">
    <location>
        <begin position="483"/>
        <end position="502"/>
    </location>
</feature>
<dbReference type="InterPro" id="IPR021819">
    <property type="entry name" value="Far11/STRP_C"/>
</dbReference>
<feature type="compositionally biased region" description="Low complexity" evidence="1">
    <location>
        <begin position="15"/>
        <end position="28"/>
    </location>
</feature>
<dbReference type="Proteomes" id="UP001217918">
    <property type="component" value="Unassembled WGS sequence"/>
</dbReference>
<protein>
    <recommendedName>
        <fullName evidence="6">Factor arrest protein 11</fullName>
    </recommendedName>
</protein>
<dbReference type="EMBL" id="JAQQPM010000001">
    <property type="protein sequence ID" value="KAK2066501.1"/>
    <property type="molecule type" value="Genomic_DNA"/>
</dbReference>
<feature type="domain" description="Far11/STRP N-terminal" evidence="2">
    <location>
        <begin position="138"/>
        <end position="448"/>
    </location>
</feature>
<proteinExistence type="predicted"/>
<feature type="compositionally biased region" description="Polar residues" evidence="1">
    <location>
        <begin position="59"/>
        <end position="71"/>
    </location>
</feature>
<keyword evidence="5" id="KW-1185">Reference proteome</keyword>
<dbReference type="AlphaFoldDB" id="A0AAD9HVZ7"/>
<evidence type="ECO:0000313" key="4">
    <source>
        <dbReference type="EMBL" id="KAK2066501.1"/>
    </source>
</evidence>
<dbReference type="PANTHER" id="PTHR13239:SF4">
    <property type="entry name" value="AT25231P"/>
    <property type="match status" value="1"/>
</dbReference>
<comment type="caution">
    <text evidence="4">The sequence shown here is derived from an EMBL/GenBank/DDBJ whole genome shotgun (WGS) entry which is preliminary data.</text>
</comment>
<feature type="region of interest" description="Disordered" evidence="1">
    <location>
        <begin position="548"/>
        <end position="603"/>
    </location>
</feature>
<accession>A0AAD9HVZ7</accession>
<feature type="domain" description="Far11/STRP C-terminal" evidence="3">
    <location>
        <begin position="439"/>
        <end position="900"/>
    </location>
</feature>
<dbReference type="Pfam" id="PF11882">
    <property type="entry name" value="DUF3402"/>
    <property type="match status" value="1"/>
</dbReference>
<reference evidence="4" key="1">
    <citation type="journal article" date="2023" name="Mol. Plant Microbe Interact.">
        <title>Elucidating the Obligate Nature and Biological Capacity of an Invasive Fungal Corn Pathogen.</title>
        <authorList>
            <person name="MacCready J.S."/>
            <person name="Roggenkamp E.M."/>
            <person name="Gdanetz K."/>
            <person name="Chilvers M.I."/>
        </authorList>
    </citation>
    <scope>NUCLEOTIDE SEQUENCE</scope>
    <source>
        <strain evidence="4">PM02</strain>
    </source>
</reference>
<dbReference type="GO" id="GO:0005829">
    <property type="term" value="C:cytosol"/>
    <property type="evidence" value="ECO:0007669"/>
    <property type="project" value="TreeGrafter"/>
</dbReference>
<name>A0AAD9HVZ7_9PEZI</name>
<evidence type="ECO:0008006" key="6">
    <source>
        <dbReference type="Google" id="ProtNLM"/>
    </source>
</evidence>
<dbReference type="SMART" id="SM01292">
    <property type="entry name" value="N1221"/>
    <property type="match status" value="1"/>
</dbReference>
<feature type="region of interest" description="Disordered" evidence="1">
    <location>
        <begin position="693"/>
        <end position="749"/>
    </location>
</feature>
<feature type="region of interest" description="Disordered" evidence="1">
    <location>
        <begin position="1"/>
        <end position="119"/>
    </location>
</feature>
<evidence type="ECO:0000256" key="1">
    <source>
        <dbReference type="SAM" id="MobiDB-lite"/>
    </source>
</evidence>